<comment type="caution">
    <text evidence="1">The sequence shown here is derived from an EMBL/GenBank/DDBJ whole genome shotgun (WGS) entry which is preliminary data.</text>
</comment>
<evidence type="ECO:0000313" key="1">
    <source>
        <dbReference type="EMBL" id="KKN70031.1"/>
    </source>
</evidence>
<dbReference type="Pfam" id="PF05766">
    <property type="entry name" value="NinG"/>
    <property type="match status" value="1"/>
</dbReference>
<sequence length="139" mass="16387">MRRIERTHKQLLKRAWDAFSLFIRLRDCLKTTGTIDQGKCYTCGRIYHFKDLQAGHFVRGRGGAVLFDELGVKAQDEGCNIFRDGEVLIFRKNLVKEVGEEVVEILESKRWKIKKRSKVELEALCLYYRQEHKKLLDKL</sequence>
<protein>
    <submittedName>
        <fullName evidence="1">Uncharacterized protein</fullName>
    </submittedName>
</protein>
<accession>A0A0F9V8Z4</accession>
<proteinExistence type="predicted"/>
<dbReference type="AlphaFoldDB" id="A0A0F9V8Z4"/>
<dbReference type="InterPro" id="IPR008713">
    <property type="entry name" value="Phage_lambda_NinG"/>
</dbReference>
<gene>
    <name evidence="1" type="ORF">LCGC14_0434780</name>
</gene>
<dbReference type="EMBL" id="LAZR01000412">
    <property type="protein sequence ID" value="KKN70031.1"/>
    <property type="molecule type" value="Genomic_DNA"/>
</dbReference>
<organism evidence="1">
    <name type="scientific">marine sediment metagenome</name>
    <dbReference type="NCBI Taxonomy" id="412755"/>
    <lineage>
        <taxon>unclassified sequences</taxon>
        <taxon>metagenomes</taxon>
        <taxon>ecological metagenomes</taxon>
    </lineage>
</organism>
<name>A0A0F9V8Z4_9ZZZZ</name>
<reference evidence="1" key="1">
    <citation type="journal article" date="2015" name="Nature">
        <title>Complex archaea that bridge the gap between prokaryotes and eukaryotes.</title>
        <authorList>
            <person name="Spang A."/>
            <person name="Saw J.H."/>
            <person name="Jorgensen S.L."/>
            <person name="Zaremba-Niedzwiedzka K."/>
            <person name="Martijn J."/>
            <person name="Lind A.E."/>
            <person name="van Eijk R."/>
            <person name="Schleper C."/>
            <person name="Guy L."/>
            <person name="Ettema T.J."/>
        </authorList>
    </citation>
    <scope>NUCLEOTIDE SEQUENCE</scope>
</reference>